<dbReference type="EMBL" id="CM042010">
    <property type="protein sequence ID" value="KAI3778229.1"/>
    <property type="molecule type" value="Genomic_DNA"/>
</dbReference>
<name>A0ACB9G3X5_CICIN</name>
<proteinExistence type="predicted"/>
<evidence type="ECO:0000313" key="1">
    <source>
        <dbReference type="EMBL" id="KAI3778229.1"/>
    </source>
</evidence>
<comment type="caution">
    <text evidence="1">The sequence shown here is derived from an EMBL/GenBank/DDBJ whole genome shotgun (WGS) entry which is preliminary data.</text>
</comment>
<protein>
    <submittedName>
        <fullName evidence="1">Uncharacterized protein</fullName>
    </submittedName>
</protein>
<evidence type="ECO:0000313" key="2">
    <source>
        <dbReference type="Proteomes" id="UP001055811"/>
    </source>
</evidence>
<accession>A0ACB9G3X5</accession>
<keyword evidence="2" id="KW-1185">Reference proteome</keyword>
<sequence>MDGDDGEGGLIADSKRDSVGLRRRWEIGKETEFENGGEMTSRPSNALALSSFSSNLHVQHHRTSPFPTPFGNPIKKSVVAINIVHGCRLQQHPGPPPSKEVDDGENGGNSPLNSRLIPQYDGEDKEPDPYWGLFDDEQTKILKTKHTDLVLRFLRHIENQLRI</sequence>
<gene>
    <name evidence="1" type="ORF">L2E82_07360</name>
</gene>
<reference evidence="2" key="1">
    <citation type="journal article" date="2022" name="Mol. Ecol. Resour.">
        <title>The genomes of chicory, endive, great burdock and yacon provide insights into Asteraceae palaeo-polyploidization history and plant inulin production.</title>
        <authorList>
            <person name="Fan W."/>
            <person name="Wang S."/>
            <person name="Wang H."/>
            <person name="Wang A."/>
            <person name="Jiang F."/>
            <person name="Liu H."/>
            <person name="Zhao H."/>
            <person name="Xu D."/>
            <person name="Zhang Y."/>
        </authorList>
    </citation>
    <scope>NUCLEOTIDE SEQUENCE [LARGE SCALE GENOMIC DNA]</scope>
    <source>
        <strain evidence="2">cv. Punajuju</strain>
    </source>
</reference>
<organism evidence="1 2">
    <name type="scientific">Cichorium intybus</name>
    <name type="common">Chicory</name>
    <dbReference type="NCBI Taxonomy" id="13427"/>
    <lineage>
        <taxon>Eukaryota</taxon>
        <taxon>Viridiplantae</taxon>
        <taxon>Streptophyta</taxon>
        <taxon>Embryophyta</taxon>
        <taxon>Tracheophyta</taxon>
        <taxon>Spermatophyta</taxon>
        <taxon>Magnoliopsida</taxon>
        <taxon>eudicotyledons</taxon>
        <taxon>Gunneridae</taxon>
        <taxon>Pentapetalae</taxon>
        <taxon>asterids</taxon>
        <taxon>campanulids</taxon>
        <taxon>Asterales</taxon>
        <taxon>Asteraceae</taxon>
        <taxon>Cichorioideae</taxon>
        <taxon>Cichorieae</taxon>
        <taxon>Cichoriinae</taxon>
        <taxon>Cichorium</taxon>
    </lineage>
</organism>
<dbReference type="Proteomes" id="UP001055811">
    <property type="component" value="Linkage Group LG02"/>
</dbReference>
<reference evidence="1 2" key="2">
    <citation type="journal article" date="2022" name="Mol. Ecol. Resour.">
        <title>The genomes of chicory, endive, great burdock and yacon provide insights into Asteraceae paleo-polyploidization history and plant inulin production.</title>
        <authorList>
            <person name="Fan W."/>
            <person name="Wang S."/>
            <person name="Wang H."/>
            <person name="Wang A."/>
            <person name="Jiang F."/>
            <person name="Liu H."/>
            <person name="Zhao H."/>
            <person name="Xu D."/>
            <person name="Zhang Y."/>
        </authorList>
    </citation>
    <scope>NUCLEOTIDE SEQUENCE [LARGE SCALE GENOMIC DNA]</scope>
    <source>
        <strain evidence="2">cv. Punajuju</strain>
        <tissue evidence="1">Leaves</tissue>
    </source>
</reference>